<dbReference type="EMBL" id="JAAIUW010000005">
    <property type="protein sequence ID" value="KAF7831114.1"/>
    <property type="molecule type" value="Genomic_DNA"/>
</dbReference>
<evidence type="ECO:0000313" key="2">
    <source>
        <dbReference type="EMBL" id="KAF7831114.1"/>
    </source>
</evidence>
<protein>
    <submittedName>
        <fullName evidence="2">Uncharacterized protein</fullName>
    </submittedName>
</protein>
<dbReference type="AlphaFoldDB" id="A0A834TZR8"/>
<dbReference type="Proteomes" id="UP000634136">
    <property type="component" value="Unassembled WGS sequence"/>
</dbReference>
<gene>
    <name evidence="2" type="ORF">G2W53_013447</name>
</gene>
<accession>A0A834TZR8</accession>
<reference evidence="2" key="1">
    <citation type="submission" date="2020-09" db="EMBL/GenBank/DDBJ databases">
        <title>Genome-Enabled Discovery of Anthraquinone Biosynthesis in Senna tora.</title>
        <authorList>
            <person name="Kang S.-H."/>
            <person name="Pandey R.P."/>
            <person name="Lee C.-M."/>
            <person name="Sim J.-S."/>
            <person name="Jeong J.-T."/>
            <person name="Choi B.-S."/>
            <person name="Jung M."/>
            <person name="Ginzburg D."/>
            <person name="Zhao K."/>
            <person name="Won S.Y."/>
            <person name="Oh T.-J."/>
            <person name="Yu Y."/>
            <person name="Kim N.-H."/>
            <person name="Lee O.R."/>
            <person name="Lee T.-H."/>
            <person name="Bashyal P."/>
            <person name="Kim T.-S."/>
            <person name="Lee W.-H."/>
            <person name="Kawkins C."/>
            <person name="Kim C.-K."/>
            <person name="Kim J.S."/>
            <person name="Ahn B.O."/>
            <person name="Rhee S.Y."/>
            <person name="Sohng J.K."/>
        </authorList>
    </citation>
    <scope>NUCLEOTIDE SEQUENCE</scope>
    <source>
        <tissue evidence="2">Leaf</tissue>
    </source>
</reference>
<evidence type="ECO:0000313" key="3">
    <source>
        <dbReference type="Proteomes" id="UP000634136"/>
    </source>
</evidence>
<feature type="chain" id="PRO_5032301655" evidence="1">
    <location>
        <begin position="18"/>
        <end position="193"/>
    </location>
</feature>
<sequence>MRSYVAFFFTLFPFNLGVSEIAELKQLDNGCQKSKEAKTGCMRRISFSGFLVVPCWYPFQAWAPECIQSGHQCCHLSRPVSALQSRKRICKVINVYYDCQIEYTNPQDYYKHRKIHLLTGVMERVYKQCKSFVTCVSLIPSPSVFDKRGMTSIVPFTLMINDVFSPILAKAIFSIPVSMANKAYSWYWSEGVE</sequence>
<keyword evidence="1" id="KW-0732">Signal</keyword>
<comment type="caution">
    <text evidence="2">The sequence shown here is derived from an EMBL/GenBank/DDBJ whole genome shotgun (WGS) entry which is preliminary data.</text>
</comment>
<organism evidence="2 3">
    <name type="scientific">Senna tora</name>
    <dbReference type="NCBI Taxonomy" id="362788"/>
    <lineage>
        <taxon>Eukaryota</taxon>
        <taxon>Viridiplantae</taxon>
        <taxon>Streptophyta</taxon>
        <taxon>Embryophyta</taxon>
        <taxon>Tracheophyta</taxon>
        <taxon>Spermatophyta</taxon>
        <taxon>Magnoliopsida</taxon>
        <taxon>eudicotyledons</taxon>
        <taxon>Gunneridae</taxon>
        <taxon>Pentapetalae</taxon>
        <taxon>rosids</taxon>
        <taxon>fabids</taxon>
        <taxon>Fabales</taxon>
        <taxon>Fabaceae</taxon>
        <taxon>Caesalpinioideae</taxon>
        <taxon>Cassia clade</taxon>
        <taxon>Senna</taxon>
    </lineage>
</organism>
<name>A0A834TZR8_9FABA</name>
<proteinExistence type="predicted"/>
<evidence type="ECO:0000256" key="1">
    <source>
        <dbReference type="SAM" id="SignalP"/>
    </source>
</evidence>
<feature type="signal peptide" evidence="1">
    <location>
        <begin position="1"/>
        <end position="17"/>
    </location>
</feature>
<keyword evidence="3" id="KW-1185">Reference proteome</keyword>